<dbReference type="Gene3D" id="3.10.10.10">
    <property type="entry name" value="HIV Type 1 Reverse Transcriptase, subunit A, domain 1"/>
    <property type="match status" value="1"/>
</dbReference>
<protein>
    <submittedName>
        <fullName evidence="1">2196_t:CDS:1</fullName>
    </submittedName>
</protein>
<name>A0A9W4SV48_9GLOM</name>
<sequence length="71" mass="8216">MLTPDRILIGISGKITMPLSRINTFKHKIYTEEELPISQRAYCKSQAENEIIKKKINNKLEKGFIRLSNNP</sequence>
<organism evidence="1 2">
    <name type="scientific">Funneliformis geosporum</name>
    <dbReference type="NCBI Taxonomy" id="1117311"/>
    <lineage>
        <taxon>Eukaryota</taxon>
        <taxon>Fungi</taxon>
        <taxon>Fungi incertae sedis</taxon>
        <taxon>Mucoromycota</taxon>
        <taxon>Glomeromycotina</taxon>
        <taxon>Glomeromycetes</taxon>
        <taxon>Glomerales</taxon>
        <taxon>Glomeraceae</taxon>
        <taxon>Funneliformis</taxon>
    </lineage>
</organism>
<reference evidence="1" key="1">
    <citation type="submission" date="2022-08" db="EMBL/GenBank/DDBJ databases">
        <authorList>
            <person name="Kallberg Y."/>
            <person name="Tangrot J."/>
            <person name="Rosling A."/>
        </authorList>
    </citation>
    <scope>NUCLEOTIDE SEQUENCE</scope>
    <source>
        <strain evidence="1">Wild A</strain>
    </source>
</reference>
<evidence type="ECO:0000313" key="2">
    <source>
        <dbReference type="Proteomes" id="UP001153678"/>
    </source>
</evidence>
<proteinExistence type="predicted"/>
<dbReference type="Proteomes" id="UP001153678">
    <property type="component" value="Unassembled WGS sequence"/>
</dbReference>
<comment type="caution">
    <text evidence="1">The sequence shown here is derived from an EMBL/GenBank/DDBJ whole genome shotgun (WGS) entry which is preliminary data.</text>
</comment>
<accession>A0A9W4SV48</accession>
<evidence type="ECO:0000313" key="1">
    <source>
        <dbReference type="EMBL" id="CAI2180258.1"/>
    </source>
</evidence>
<dbReference type="EMBL" id="CAMKVN010002247">
    <property type="protein sequence ID" value="CAI2180258.1"/>
    <property type="molecule type" value="Genomic_DNA"/>
</dbReference>
<keyword evidence="2" id="KW-1185">Reference proteome</keyword>
<gene>
    <name evidence="1" type="ORF">FWILDA_LOCUS9493</name>
</gene>
<dbReference type="AlphaFoldDB" id="A0A9W4SV48"/>